<dbReference type="EMBL" id="KB908855">
    <property type="protein sequence ID" value="EOA82205.1"/>
    <property type="molecule type" value="Genomic_DNA"/>
</dbReference>
<evidence type="ECO:0000313" key="2">
    <source>
        <dbReference type="EMBL" id="EOA82205.1"/>
    </source>
</evidence>
<evidence type="ECO:0000313" key="3">
    <source>
        <dbReference type="Proteomes" id="UP000016935"/>
    </source>
</evidence>
<dbReference type="RefSeq" id="XP_008030480.1">
    <property type="nucleotide sequence ID" value="XM_008032289.1"/>
</dbReference>
<dbReference type="AlphaFoldDB" id="R0I9R9"/>
<dbReference type="HOGENOM" id="CLU_1366996_0_0_1"/>
<evidence type="ECO:0000256" key="1">
    <source>
        <dbReference type="SAM" id="MobiDB-lite"/>
    </source>
</evidence>
<protein>
    <submittedName>
        <fullName evidence="2">Uncharacterized protein</fullName>
    </submittedName>
</protein>
<sequence>MGEFLEEERRSEAWRERLGALQNNKSSEDSHALYRTGREKLGVSSDYNKLQEDPLEKKPVKKITIWGTGLPDLADCESTASQKIAPTSAVPETDKTHKTSIPAEESSAEVERQVQHAKGVAMVSDEQKKPSEKASTGVETEKQEMDVSNNDVQPEPNTVSSRLAYAFERIKSAFFGPNEAAEAEGGSAAPQSRRQRKPRT</sequence>
<dbReference type="GeneID" id="19399539"/>
<feature type="compositionally biased region" description="Low complexity" evidence="1">
    <location>
        <begin position="178"/>
        <end position="190"/>
    </location>
</feature>
<reference evidence="2 3" key="2">
    <citation type="journal article" date="2013" name="PLoS Genet.">
        <title>Comparative genome structure, secondary metabolite, and effector coding capacity across Cochliobolus pathogens.</title>
        <authorList>
            <person name="Condon B.J."/>
            <person name="Leng Y."/>
            <person name="Wu D."/>
            <person name="Bushley K.E."/>
            <person name="Ohm R.A."/>
            <person name="Otillar R."/>
            <person name="Martin J."/>
            <person name="Schackwitz W."/>
            <person name="Grimwood J."/>
            <person name="MohdZainudin N."/>
            <person name="Xue C."/>
            <person name="Wang R."/>
            <person name="Manning V.A."/>
            <person name="Dhillon B."/>
            <person name="Tu Z.J."/>
            <person name="Steffenson B.J."/>
            <person name="Salamov A."/>
            <person name="Sun H."/>
            <person name="Lowry S."/>
            <person name="LaButti K."/>
            <person name="Han J."/>
            <person name="Copeland A."/>
            <person name="Lindquist E."/>
            <person name="Barry K."/>
            <person name="Schmutz J."/>
            <person name="Baker S.E."/>
            <person name="Ciuffetti L.M."/>
            <person name="Grigoriev I.V."/>
            <person name="Zhong S."/>
            <person name="Turgeon B.G."/>
        </authorList>
    </citation>
    <scope>NUCLEOTIDE SEQUENCE [LARGE SCALE GENOMIC DNA]</scope>
    <source>
        <strain evidence="3">28A</strain>
    </source>
</reference>
<name>R0I9R9_EXST2</name>
<feature type="compositionally biased region" description="Polar residues" evidence="1">
    <location>
        <begin position="146"/>
        <end position="159"/>
    </location>
</feature>
<keyword evidence="3" id="KW-1185">Reference proteome</keyword>
<feature type="region of interest" description="Disordered" evidence="1">
    <location>
        <begin position="178"/>
        <end position="200"/>
    </location>
</feature>
<gene>
    <name evidence="2" type="ORF">SETTUDRAFT_165647</name>
</gene>
<feature type="region of interest" description="Disordered" evidence="1">
    <location>
        <begin position="78"/>
        <end position="159"/>
    </location>
</feature>
<dbReference type="Proteomes" id="UP000016935">
    <property type="component" value="Unassembled WGS sequence"/>
</dbReference>
<proteinExistence type="predicted"/>
<reference evidence="2 3" key="1">
    <citation type="journal article" date="2012" name="PLoS Pathog.">
        <title>Diverse lifestyles and strategies of plant pathogenesis encoded in the genomes of eighteen Dothideomycetes fungi.</title>
        <authorList>
            <person name="Ohm R.A."/>
            <person name="Feau N."/>
            <person name="Henrissat B."/>
            <person name="Schoch C.L."/>
            <person name="Horwitz B.A."/>
            <person name="Barry K.W."/>
            <person name="Condon B.J."/>
            <person name="Copeland A.C."/>
            <person name="Dhillon B."/>
            <person name="Glaser F."/>
            <person name="Hesse C.N."/>
            <person name="Kosti I."/>
            <person name="LaButti K."/>
            <person name="Lindquist E.A."/>
            <person name="Lucas S."/>
            <person name="Salamov A.A."/>
            <person name="Bradshaw R.E."/>
            <person name="Ciuffetti L."/>
            <person name="Hamelin R.C."/>
            <person name="Kema G.H.J."/>
            <person name="Lawrence C."/>
            <person name="Scott J.A."/>
            <person name="Spatafora J.W."/>
            <person name="Turgeon B.G."/>
            <person name="de Wit P.J.G.M."/>
            <person name="Zhong S."/>
            <person name="Goodwin S.B."/>
            <person name="Grigoriev I.V."/>
        </authorList>
    </citation>
    <scope>NUCLEOTIDE SEQUENCE [LARGE SCALE GENOMIC DNA]</scope>
    <source>
        <strain evidence="3">28A</strain>
    </source>
</reference>
<accession>R0I9R9</accession>
<organism evidence="2 3">
    <name type="scientific">Exserohilum turcicum (strain 28A)</name>
    <name type="common">Northern leaf blight fungus</name>
    <name type="synonym">Setosphaeria turcica</name>
    <dbReference type="NCBI Taxonomy" id="671987"/>
    <lineage>
        <taxon>Eukaryota</taxon>
        <taxon>Fungi</taxon>
        <taxon>Dikarya</taxon>
        <taxon>Ascomycota</taxon>
        <taxon>Pezizomycotina</taxon>
        <taxon>Dothideomycetes</taxon>
        <taxon>Pleosporomycetidae</taxon>
        <taxon>Pleosporales</taxon>
        <taxon>Pleosporineae</taxon>
        <taxon>Pleosporaceae</taxon>
        <taxon>Exserohilum</taxon>
    </lineage>
</organism>